<dbReference type="InterPro" id="IPR036345">
    <property type="entry name" value="ExoRNase_PH_dom2_sf"/>
</dbReference>
<dbReference type="GO" id="GO:0034475">
    <property type="term" value="P:U4 snRNA 3'-end processing"/>
    <property type="evidence" value="ECO:0007669"/>
    <property type="project" value="TreeGrafter"/>
</dbReference>
<dbReference type="InterPro" id="IPR050080">
    <property type="entry name" value="RNase_PH"/>
</dbReference>
<dbReference type="InterPro" id="IPR001247">
    <property type="entry name" value="ExoRNase_PH_dom1"/>
</dbReference>
<keyword evidence="12" id="KW-1185">Reference proteome</keyword>
<accession>A0A7R9BK85</accession>
<evidence type="ECO:0000256" key="7">
    <source>
        <dbReference type="ARBA" id="ARBA00062379"/>
    </source>
</evidence>
<evidence type="ECO:0000256" key="5">
    <source>
        <dbReference type="ARBA" id="ARBA00022835"/>
    </source>
</evidence>
<dbReference type="AlphaFoldDB" id="A0A7R9BK85"/>
<evidence type="ECO:0000256" key="4">
    <source>
        <dbReference type="ARBA" id="ARBA00022490"/>
    </source>
</evidence>
<dbReference type="Pfam" id="PF03725">
    <property type="entry name" value="RNase_PH_C"/>
    <property type="match status" value="1"/>
</dbReference>
<dbReference type="PANTHER" id="PTHR11953">
    <property type="entry name" value="EXOSOME COMPLEX COMPONENT"/>
    <property type="match status" value="1"/>
</dbReference>
<dbReference type="SUPFAM" id="SSF54211">
    <property type="entry name" value="Ribosomal protein S5 domain 2-like"/>
    <property type="match status" value="1"/>
</dbReference>
<proteinExistence type="inferred from homology"/>
<protein>
    <recommendedName>
        <fullName evidence="8">Putative exosome complex component RRP41</fullName>
    </recommendedName>
</protein>
<dbReference type="GO" id="GO:0005730">
    <property type="term" value="C:nucleolus"/>
    <property type="evidence" value="ECO:0007669"/>
    <property type="project" value="UniProtKB-SubCell"/>
</dbReference>
<dbReference type="GO" id="GO:0071051">
    <property type="term" value="P:poly(A)-dependent snoRNA 3'-end processing"/>
    <property type="evidence" value="ECO:0007669"/>
    <property type="project" value="TreeGrafter"/>
</dbReference>
<evidence type="ECO:0000256" key="3">
    <source>
        <dbReference type="ARBA" id="ARBA00006678"/>
    </source>
</evidence>
<feature type="domain" description="Exoribonuclease phosphorolytic" evidence="10">
    <location>
        <begin position="169"/>
        <end position="232"/>
    </location>
</feature>
<dbReference type="InterPro" id="IPR015847">
    <property type="entry name" value="ExoRNase_PH_dom2"/>
</dbReference>
<dbReference type="FunFam" id="3.30.230.70:FF:000004">
    <property type="entry name" value="Exosome complex component Rrp41"/>
    <property type="match status" value="1"/>
</dbReference>
<comment type="function">
    <text evidence="6">Non-catalytic component of the RNA exosome complex which has 3'-&gt;5' exoribonuclease activity and participates in a multitude of cellular RNA processing and degradation events.</text>
</comment>
<dbReference type="Gene3D" id="3.30.230.70">
    <property type="entry name" value="GHMP Kinase, N-terminal domain"/>
    <property type="match status" value="1"/>
</dbReference>
<dbReference type="CDD" id="cd11370">
    <property type="entry name" value="RNase_PH_RRP41"/>
    <property type="match status" value="1"/>
</dbReference>
<dbReference type="GO" id="GO:0000176">
    <property type="term" value="C:nuclear exosome (RNase complex)"/>
    <property type="evidence" value="ECO:0007669"/>
    <property type="project" value="TreeGrafter"/>
</dbReference>
<dbReference type="PANTHER" id="PTHR11953:SF0">
    <property type="entry name" value="EXOSOME COMPLEX COMPONENT RRP41"/>
    <property type="match status" value="1"/>
</dbReference>
<feature type="domain" description="Exoribonuclease phosphorolytic" evidence="9">
    <location>
        <begin position="33"/>
        <end position="166"/>
    </location>
</feature>
<organism evidence="11">
    <name type="scientific">Notodromas monacha</name>
    <dbReference type="NCBI Taxonomy" id="399045"/>
    <lineage>
        <taxon>Eukaryota</taxon>
        <taxon>Metazoa</taxon>
        <taxon>Ecdysozoa</taxon>
        <taxon>Arthropoda</taxon>
        <taxon>Crustacea</taxon>
        <taxon>Oligostraca</taxon>
        <taxon>Ostracoda</taxon>
        <taxon>Podocopa</taxon>
        <taxon>Podocopida</taxon>
        <taxon>Cypridocopina</taxon>
        <taxon>Cypridoidea</taxon>
        <taxon>Cyprididae</taxon>
        <taxon>Notodromas</taxon>
    </lineage>
</organism>
<dbReference type="Proteomes" id="UP000678499">
    <property type="component" value="Unassembled WGS sequence"/>
</dbReference>
<dbReference type="OrthoDB" id="377346at2759"/>
<evidence type="ECO:0000256" key="6">
    <source>
        <dbReference type="ARBA" id="ARBA00058393"/>
    </source>
</evidence>
<dbReference type="GO" id="GO:0016075">
    <property type="term" value="P:rRNA catabolic process"/>
    <property type="evidence" value="ECO:0007669"/>
    <property type="project" value="TreeGrafter"/>
</dbReference>
<dbReference type="Pfam" id="PF01138">
    <property type="entry name" value="RNase_PH"/>
    <property type="match status" value="1"/>
</dbReference>
<evidence type="ECO:0000259" key="10">
    <source>
        <dbReference type="Pfam" id="PF03725"/>
    </source>
</evidence>
<dbReference type="EMBL" id="OA882774">
    <property type="protein sequence ID" value="CAD7276868.1"/>
    <property type="molecule type" value="Genomic_DNA"/>
</dbReference>
<sequence>MILTLYFYWYSSRVAMEVISPEGLRNDGRRPHELRRFVGKLCVSAEANGSAYVEMGNSKILVAVYGPREVLGGAGRSKITQEEACVNCEVALSEFCSTERKDSSKNDRPAAEIASAIEEIFESAILTHLYPESQIDIFIEVLEADGSLVAAAVNASTLAVMQAGLPMRDFVCASTVSLVNDEPVVDLNHLEELLVGSILTLAVMPTRKSRIFLDMSSRFHLTSLEVVTKAAEEACEKVYLEIRDLLSKLVEYVGSRMKPES</sequence>
<dbReference type="InterPro" id="IPR027408">
    <property type="entry name" value="PNPase/RNase_PH_dom_sf"/>
</dbReference>
<comment type="subunit">
    <text evidence="7">Component of the RNA exosome complex.</text>
</comment>
<dbReference type="EMBL" id="CAJPEX010000737">
    <property type="protein sequence ID" value="CAG0917020.1"/>
    <property type="molecule type" value="Genomic_DNA"/>
</dbReference>
<dbReference type="GO" id="GO:0003723">
    <property type="term" value="F:RNA binding"/>
    <property type="evidence" value="ECO:0007669"/>
    <property type="project" value="TreeGrafter"/>
</dbReference>
<evidence type="ECO:0000256" key="8">
    <source>
        <dbReference type="ARBA" id="ARBA00073078"/>
    </source>
</evidence>
<evidence type="ECO:0000256" key="1">
    <source>
        <dbReference type="ARBA" id="ARBA00004496"/>
    </source>
</evidence>
<evidence type="ECO:0000313" key="11">
    <source>
        <dbReference type="EMBL" id="CAD7276868.1"/>
    </source>
</evidence>
<evidence type="ECO:0000259" key="9">
    <source>
        <dbReference type="Pfam" id="PF01138"/>
    </source>
</evidence>
<comment type="subcellular location">
    <subcellularLocation>
        <location evidence="1">Cytoplasm</location>
    </subcellularLocation>
    <subcellularLocation>
        <location evidence="2">Nucleus</location>
        <location evidence="2">Nucleolus</location>
    </subcellularLocation>
</comment>
<reference evidence="11" key="1">
    <citation type="submission" date="2020-11" db="EMBL/GenBank/DDBJ databases">
        <authorList>
            <person name="Tran Van P."/>
        </authorList>
    </citation>
    <scope>NUCLEOTIDE SEQUENCE</scope>
</reference>
<evidence type="ECO:0000313" key="12">
    <source>
        <dbReference type="Proteomes" id="UP000678499"/>
    </source>
</evidence>
<gene>
    <name evidence="11" type="ORF">NMOB1V02_LOCUS4617</name>
</gene>
<dbReference type="SUPFAM" id="SSF55666">
    <property type="entry name" value="Ribonuclease PH domain 2-like"/>
    <property type="match status" value="1"/>
</dbReference>
<name>A0A7R9BK85_9CRUS</name>
<dbReference type="GO" id="GO:0000177">
    <property type="term" value="C:cytoplasmic exosome (RNase complex)"/>
    <property type="evidence" value="ECO:0007669"/>
    <property type="project" value="TreeGrafter"/>
</dbReference>
<keyword evidence="5" id="KW-0271">Exosome</keyword>
<comment type="similarity">
    <text evidence="3">Belongs to the RNase PH family.</text>
</comment>
<dbReference type="GO" id="GO:0071028">
    <property type="term" value="P:nuclear mRNA surveillance"/>
    <property type="evidence" value="ECO:0007669"/>
    <property type="project" value="TreeGrafter"/>
</dbReference>
<dbReference type="InterPro" id="IPR020568">
    <property type="entry name" value="Ribosomal_Su5_D2-typ_SF"/>
</dbReference>
<evidence type="ECO:0000256" key="2">
    <source>
        <dbReference type="ARBA" id="ARBA00004604"/>
    </source>
</evidence>
<keyword evidence="4" id="KW-0963">Cytoplasm</keyword>